<feature type="compositionally biased region" description="Polar residues" evidence="1">
    <location>
        <begin position="85"/>
        <end position="96"/>
    </location>
</feature>
<name>A0ABR3QKF4_9PLEO</name>
<feature type="compositionally biased region" description="Basic and acidic residues" evidence="1">
    <location>
        <begin position="311"/>
        <end position="333"/>
    </location>
</feature>
<feature type="compositionally biased region" description="Basic and acidic residues" evidence="1">
    <location>
        <begin position="268"/>
        <end position="294"/>
    </location>
</feature>
<dbReference type="EMBL" id="JAKJXO020000020">
    <property type="protein sequence ID" value="KAL1592625.1"/>
    <property type="molecule type" value="Genomic_DNA"/>
</dbReference>
<organism evidence="2 3">
    <name type="scientific">Paraconiothyrium brasiliense</name>
    <dbReference type="NCBI Taxonomy" id="300254"/>
    <lineage>
        <taxon>Eukaryota</taxon>
        <taxon>Fungi</taxon>
        <taxon>Dikarya</taxon>
        <taxon>Ascomycota</taxon>
        <taxon>Pezizomycotina</taxon>
        <taxon>Dothideomycetes</taxon>
        <taxon>Pleosporomycetidae</taxon>
        <taxon>Pleosporales</taxon>
        <taxon>Massarineae</taxon>
        <taxon>Didymosphaeriaceae</taxon>
        <taxon>Paraconiothyrium</taxon>
    </lineage>
</organism>
<accession>A0ABR3QKF4</accession>
<feature type="compositionally biased region" description="Polar residues" evidence="1">
    <location>
        <begin position="172"/>
        <end position="212"/>
    </location>
</feature>
<proteinExistence type="predicted"/>
<feature type="compositionally biased region" description="Low complexity" evidence="1">
    <location>
        <begin position="105"/>
        <end position="114"/>
    </location>
</feature>
<feature type="compositionally biased region" description="Polar residues" evidence="1">
    <location>
        <begin position="131"/>
        <end position="151"/>
    </location>
</feature>
<feature type="compositionally biased region" description="Low complexity" evidence="1">
    <location>
        <begin position="215"/>
        <end position="230"/>
    </location>
</feature>
<protein>
    <submittedName>
        <fullName evidence="2">Uncharacterized protein</fullName>
    </submittedName>
</protein>
<evidence type="ECO:0000313" key="2">
    <source>
        <dbReference type="EMBL" id="KAL1592625.1"/>
    </source>
</evidence>
<dbReference type="Proteomes" id="UP001521785">
    <property type="component" value="Unassembled WGS sequence"/>
</dbReference>
<keyword evidence="3" id="KW-1185">Reference proteome</keyword>
<feature type="compositionally biased region" description="Polar residues" evidence="1">
    <location>
        <begin position="18"/>
        <end position="29"/>
    </location>
</feature>
<comment type="caution">
    <text evidence="2">The sequence shown here is derived from an EMBL/GenBank/DDBJ whole genome shotgun (WGS) entry which is preliminary data.</text>
</comment>
<evidence type="ECO:0000313" key="3">
    <source>
        <dbReference type="Proteomes" id="UP001521785"/>
    </source>
</evidence>
<gene>
    <name evidence="2" type="ORF">SLS60_011041</name>
</gene>
<sequence>METISNVVNSVSQTATKAIWGEQQNNETAGNEPVSGVQGKGTATEPYDKGNSEDPTDPATRNETAGEEPVSGLQGKGTATDPFDQGNSADATNTATLPIREKSSSTDTSGVDSSLAVRPDENNTAGLAGTANLSDTLSKTGTNLKTDTVSGGKNEPGLAGFSNDPVIDPKDTSQLPAVVSNATTDNTLTSTPADSQSAGMTGTQNLSDTLAKTNPPVSSPITSPKITSTTGQEGGDLLGSAKGTGEQHVKSTGTAADGGDFDATKPGAGKEADRTSEQKRSRGDSIRAVLERADMVTGLMESKGESAATADKTETSPSGEKEKVSKMEKLKEKLHIKKH</sequence>
<feature type="region of interest" description="Disordered" evidence="1">
    <location>
        <begin position="18"/>
        <end position="339"/>
    </location>
</feature>
<reference evidence="2 3" key="1">
    <citation type="submission" date="2024-02" db="EMBL/GenBank/DDBJ databases">
        <title>De novo assembly and annotation of 12 fungi associated with fruit tree decline syndrome in Ontario, Canada.</title>
        <authorList>
            <person name="Sulman M."/>
            <person name="Ellouze W."/>
            <person name="Ilyukhin E."/>
        </authorList>
    </citation>
    <scope>NUCLEOTIDE SEQUENCE [LARGE SCALE GENOMIC DNA]</scope>
    <source>
        <strain evidence="2 3">M42-189</strain>
    </source>
</reference>
<evidence type="ECO:0000256" key="1">
    <source>
        <dbReference type="SAM" id="MobiDB-lite"/>
    </source>
</evidence>